<evidence type="ECO:0000313" key="2">
    <source>
        <dbReference type="Proteomes" id="UP001145069"/>
    </source>
</evidence>
<dbReference type="EMBL" id="JAMQKC010000013">
    <property type="protein sequence ID" value="MDC3417747.1"/>
    <property type="molecule type" value="Genomic_DNA"/>
</dbReference>
<evidence type="ECO:0000313" key="1">
    <source>
        <dbReference type="EMBL" id="MDC3417747.1"/>
    </source>
</evidence>
<dbReference type="AlphaFoldDB" id="A0A9X3WDN3"/>
<organism evidence="1 2">
    <name type="scientific">Aquibacillus salsiterrae</name>
    <dbReference type="NCBI Taxonomy" id="2950439"/>
    <lineage>
        <taxon>Bacteria</taxon>
        <taxon>Bacillati</taxon>
        <taxon>Bacillota</taxon>
        <taxon>Bacilli</taxon>
        <taxon>Bacillales</taxon>
        <taxon>Bacillaceae</taxon>
        <taxon>Aquibacillus</taxon>
    </lineage>
</organism>
<keyword evidence="2" id="KW-1185">Reference proteome</keyword>
<gene>
    <name evidence="1" type="ORF">NC799_12650</name>
</gene>
<accession>A0A9X3WDN3</accession>
<dbReference type="Proteomes" id="UP001145069">
    <property type="component" value="Unassembled WGS sequence"/>
</dbReference>
<comment type="caution">
    <text evidence="1">The sequence shown here is derived from an EMBL/GenBank/DDBJ whole genome shotgun (WGS) entry which is preliminary data.</text>
</comment>
<reference evidence="1" key="1">
    <citation type="submission" date="2022-06" db="EMBL/GenBank/DDBJ databases">
        <title>Aquibacillus sp. a new bacterium isolated from soil saline samples.</title>
        <authorList>
            <person name="Galisteo C."/>
            <person name="De La Haba R."/>
            <person name="Sanchez-Porro C."/>
            <person name="Ventosa A."/>
        </authorList>
    </citation>
    <scope>NUCLEOTIDE SEQUENCE</scope>
    <source>
        <strain evidence="1">3ASR75-54</strain>
    </source>
</reference>
<protein>
    <submittedName>
        <fullName evidence="1">Uncharacterized protein</fullName>
    </submittedName>
</protein>
<sequence>MPKYRKKPIVVEAVKLTRSITIETTDGTTKGLPGDYLITDKDGEQYLCERDQFEADYELVKGQIDFKEIIKKSVRVLKTKMYKT</sequence>
<name>A0A9X3WDN3_9BACI</name>
<proteinExistence type="predicted"/>
<dbReference type="RefSeq" id="WP_272446816.1">
    <property type="nucleotide sequence ID" value="NZ_JAMQKC010000013.1"/>
</dbReference>